<dbReference type="AlphaFoldDB" id="A0A8J3RIF0"/>
<comment type="caution">
    <text evidence="3">The sequence shown here is derived from an EMBL/GenBank/DDBJ whole genome shotgun (WGS) entry which is preliminary data.</text>
</comment>
<keyword evidence="2" id="KW-0812">Transmembrane</keyword>
<evidence type="ECO:0000313" key="4">
    <source>
        <dbReference type="Proteomes" id="UP000616724"/>
    </source>
</evidence>
<keyword evidence="2" id="KW-0472">Membrane</keyword>
<organism evidence="3 4">
    <name type="scientific">Planobispora longispora</name>
    <dbReference type="NCBI Taxonomy" id="28887"/>
    <lineage>
        <taxon>Bacteria</taxon>
        <taxon>Bacillati</taxon>
        <taxon>Actinomycetota</taxon>
        <taxon>Actinomycetes</taxon>
        <taxon>Streptosporangiales</taxon>
        <taxon>Streptosporangiaceae</taxon>
        <taxon>Planobispora</taxon>
    </lineage>
</organism>
<feature type="transmembrane region" description="Helical" evidence="2">
    <location>
        <begin position="73"/>
        <end position="92"/>
    </location>
</feature>
<feature type="transmembrane region" description="Helical" evidence="2">
    <location>
        <begin position="99"/>
        <end position="120"/>
    </location>
</feature>
<dbReference type="EMBL" id="BOOH01000023">
    <property type="protein sequence ID" value="GIH76991.1"/>
    <property type="molecule type" value="Genomic_DNA"/>
</dbReference>
<evidence type="ECO:0000256" key="1">
    <source>
        <dbReference type="SAM" id="MobiDB-lite"/>
    </source>
</evidence>
<feature type="transmembrane region" description="Helical" evidence="2">
    <location>
        <begin position="132"/>
        <end position="151"/>
    </location>
</feature>
<dbReference type="Proteomes" id="UP000616724">
    <property type="component" value="Unassembled WGS sequence"/>
</dbReference>
<feature type="transmembrane region" description="Helical" evidence="2">
    <location>
        <begin position="42"/>
        <end position="61"/>
    </location>
</feature>
<evidence type="ECO:0000313" key="3">
    <source>
        <dbReference type="EMBL" id="GIH76991.1"/>
    </source>
</evidence>
<feature type="transmembrane region" description="Helical" evidence="2">
    <location>
        <begin position="163"/>
        <end position="185"/>
    </location>
</feature>
<gene>
    <name evidence="3" type="ORF">Plo01_34200</name>
</gene>
<protein>
    <submittedName>
        <fullName evidence="3">Uncharacterized protein</fullName>
    </submittedName>
</protein>
<sequence length="248" mass="26721">MAVERGTPSSPGLLDGGAPVIGHPQPPRGAVLRSERAWARHLWWVALAVGGAGAAFVWLATPHGREIEAVWELGVKLVAFACLCAAIAFFPWSSPRLHWLLYVPFVFFTGYVIPRISYFYYGDVARAEGDSFYTHVYLLLYPGIVLTVAAAHRLGGGTPGNCLKIAVNGIVIVFSGFLDLMWYLVNPVELPPVIDAPHISIFTGGPISYGATVLFTLVHVPLIIAVGALPVDRWIDRLLGVAPSGGPR</sequence>
<name>A0A8J3RIF0_9ACTN</name>
<keyword evidence="2" id="KW-1133">Transmembrane helix</keyword>
<dbReference type="RefSeq" id="WP_239316494.1">
    <property type="nucleotide sequence ID" value="NZ_BOOH01000023.1"/>
</dbReference>
<reference evidence="3 4" key="1">
    <citation type="submission" date="2021-01" db="EMBL/GenBank/DDBJ databases">
        <title>Whole genome shotgun sequence of Planobispora longispora NBRC 13918.</title>
        <authorList>
            <person name="Komaki H."/>
            <person name="Tamura T."/>
        </authorList>
    </citation>
    <scope>NUCLEOTIDE SEQUENCE [LARGE SCALE GENOMIC DNA]</scope>
    <source>
        <strain evidence="3 4">NBRC 13918</strain>
    </source>
</reference>
<proteinExistence type="predicted"/>
<feature type="transmembrane region" description="Helical" evidence="2">
    <location>
        <begin position="207"/>
        <end position="229"/>
    </location>
</feature>
<accession>A0A8J3RIF0</accession>
<evidence type="ECO:0000256" key="2">
    <source>
        <dbReference type="SAM" id="Phobius"/>
    </source>
</evidence>
<keyword evidence="4" id="KW-1185">Reference proteome</keyword>
<feature type="region of interest" description="Disordered" evidence="1">
    <location>
        <begin position="1"/>
        <end position="21"/>
    </location>
</feature>